<sequence>MGNRIFRKKKTQLVQGPAPSQQIVACPPSTTVSLDLSYDTLSAPKDDSPPIKFGTELALAVEDVPLTARDGDNNSEEDPIEFFRRCYTLETDSFTLYTQALTLKSRRQFGAASELLRSLLSTASLILEVRHHLAQCLMAQDPALIWCREEATQCLEDVIAATKSSSTQTHYGIMYNESLVGINHTAVPYSMLASHRQQETVVSFQRAFCRYARGDPPAAVSSEPPPNCTQSEEHDGLESEVCCDPFEGIELLLRTDVARLHEGLALLASSS</sequence>
<dbReference type="AlphaFoldDB" id="A0A225VXV8"/>
<feature type="region of interest" description="Disordered" evidence="1">
    <location>
        <begin position="215"/>
        <end position="234"/>
    </location>
</feature>
<reference evidence="3" key="1">
    <citation type="submission" date="2017-03" db="EMBL/GenBank/DDBJ databases">
        <title>Phytopthora megakarya and P. palmivora, two closely related causual agents of cacao black pod achieved similar genome size and gene model numbers by different mechanisms.</title>
        <authorList>
            <person name="Ali S."/>
            <person name="Shao J."/>
            <person name="Larry D.J."/>
            <person name="Kronmiller B."/>
            <person name="Shen D."/>
            <person name="Strem M.D."/>
            <person name="Melnick R.L."/>
            <person name="Guiltinan M.J."/>
            <person name="Tyler B.M."/>
            <person name="Meinhardt L.W."/>
            <person name="Bailey B.A."/>
        </authorList>
    </citation>
    <scope>NUCLEOTIDE SEQUENCE [LARGE SCALE GENOMIC DNA]</scope>
    <source>
        <strain evidence="3">zdho120</strain>
    </source>
</reference>
<evidence type="ECO:0000313" key="3">
    <source>
        <dbReference type="Proteomes" id="UP000198211"/>
    </source>
</evidence>
<accession>A0A225VXV8</accession>
<gene>
    <name evidence="2" type="ORF">PHMEG_00016983</name>
</gene>
<protein>
    <submittedName>
        <fullName evidence="2">ABC transporter</fullName>
    </submittedName>
</protein>
<dbReference type="EMBL" id="NBNE01002522">
    <property type="protein sequence ID" value="OWZ10205.1"/>
    <property type="molecule type" value="Genomic_DNA"/>
</dbReference>
<keyword evidence="3" id="KW-1185">Reference proteome</keyword>
<dbReference type="OrthoDB" id="115811at2759"/>
<proteinExistence type="predicted"/>
<name>A0A225VXV8_9STRA</name>
<evidence type="ECO:0000313" key="2">
    <source>
        <dbReference type="EMBL" id="OWZ10205.1"/>
    </source>
</evidence>
<comment type="caution">
    <text evidence="2">The sequence shown here is derived from an EMBL/GenBank/DDBJ whole genome shotgun (WGS) entry which is preliminary data.</text>
</comment>
<dbReference type="Proteomes" id="UP000198211">
    <property type="component" value="Unassembled WGS sequence"/>
</dbReference>
<evidence type="ECO:0000256" key="1">
    <source>
        <dbReference type="SAM" id="MobiDB-lite"/>
    </source>
</evidence>
<organism evidence="2 3">
    <name type="scientific">Phytophthora megakarya</name>
    <dbReference type="NCBI Taxonomy" id="4795"/>
    <lineage>
        <taxon>Eukaryota</taxon>
        <taxon>Sar</taxon>
        <taxon>Stramenopiles</taxon>
        <taxon>Oomycota</taxon>
        <taxon>Peronosporomycetes</taxon>
        <taxon>Peronosporales</taxon>
        <taxon>Peronosporaceae</taxon>
        <taxon>Phytophthora</taxon>
    </lineage>
</organism>